<dbReference type="InterPro" id="IPR020568">
    <property type="entry name" value="Ribosomal_Su5_D2-typ_SF"/>
</dbReference>
<reference evidence="9" key="1">
    <citation type="submission" date="2016-04" db="EMBL/GenBank/DDBJ databases">
        <title>Draft genome sequence of Paludibacter jiangxiensis strain NM7.</title>
        <authorList>
            <person name="Qiu Y."/>
            <person name="Matsuura N."/>
            <person name="Ohashi A."/>
            <person name="Tourlousse M.D."/>
            <person name="Sekiguchi Y."/>
        </authorList>
    </citation>
    <scope>NUCLEOTIDE SEQUENCE [LARGE SCALE GENOMIC DNA]</scope>
    <source>
        <strain evidence="9">NM7</strain>
    </source>
</reference>
<evidence type="ECO:0000259" key="7">
    <source>
        <dbReference type="Pfam" id="PF08544"/>
    </source>
</evidence>
<evidence type="ECO:0000256" key="5">
    <source>
        <dbReference type="ARBA" id="ARBA00038121"/>
    </source>
</evidence>
<evidence type="ECO:0000256" key="3">
    <source>
        <dbReference type="ARBA" id="ARBA00022777"/>
    </source>
</evidence>
<gene>
    <name evidence="8" type="ORF">PJIAN_1890</name>
</gene>
<dbReference type="AlphaFoldDB" id="A0A161LDX7"/>
<dbReference type="PANTHER" id="PTHR32463">
    <property type="entry name" value="L-FUCOSE KINASE"/>
    <property type="match status" value="1"/>
</dbReference>
<keyword evidence="4" id="KW-0067">ATP-binding</keyword>
<dbReference type="SUPFAM" id="SSF54211">
    <property type="entry name" value="Ribosomal protein S5 domain 2-like"/>
    <property type="match status" value="1"/>
</dbReference>
<dbReference type="STRING" id="681398.PJIAN_1890"/>
<evidence type="ECO:0000256" key="2">
    <source>
        <dbReference type="ARBA" id="ARBA00022741"/>
    </source>
</evidence>
<dbReference type="InterPro" id="IPR001174">
    <property type="entry name" value="HddA/FKP"/>
</dbReference>
<dbReference type="Pfam" id="PF00288">
    <property type="entry name" value="GHMP_kinases_N"/>
    <property type="match status" value="1"/>
</dbReference>
<dbReference type="GO" id="GO:0042352">
    <property type="term" value="P:GDP-L-fucose salvage"/>
    <property type="evidence" value="ECO:0007669"/>
    <property type="project" value="TreeGrafter"/>
</dbReference>
<evidence type="ECO:0000259" key="6">
    <source>
        <dbReference type="Pfam" id="PF00288"/>
    </source>
</evidence>
<keyword evidence="2" id="KW-0547">Nucleotide-binding</keyword>
<comment type="caution">
    <text evidence="8">The sequence shown here is derived from an EMBL/GenBank/DDBJ whole genome shotgun (WGS) entry which is preliminary data.</text>
</comment>
<sequence length="386" mass="43162">MDSLSGTKTDVLLNKYDITNLKIFSLFLWLRILFNNISKAHFYLFSMLHRSKAPLRLGLAGGGTDVSPYSDLFGGAILNATISLYAHATVEPLKQPKVILEALDRNEYVELNLDDEVVIDHLLPLHKGIYKRIRTDFMHQPHGFRLSTFVDAPAGSGLGTSSTLAVAIIGAFVEWFKLPLGSYEIARLAYDIERVDLGMAGGKQDQYAATFGGVNYMEFFSDDKVIVNPLRIGHKYLRELEHNMLLYYTAQSRYSSAIIEEQQKNVKSNNKHSVEAMHKLKQQALDMKNALLTGKIHDIGHILDEGFAYKRQMAHGISTPMIEELYTEAKNAGALGGKISGAGGGGFMMFYCPDNAKYGVEKVLNKFDGHIVRYTFVEDGLYTWSI</sequence>
<keyword evidence="1" id="KW-0808">Transferase</keyword>
<protein>
    <submittedName>
        <fullName evidence="8">D-glycero-alpha-D-manno-heptose-7-phosphate kinase</fullName>
    </submittedName>
</protein>
<dbReference type="GO" id="GO:0005524">
    <property type="term" value="F:ATP binding"/>
    <property type="evidence" value="ECO:0007669"/>
    <property type="project" value="UniProtKB-KW"/>
</dbReference>
<dbReference type="Proteomes" id="UP000076586">
    <property type="component" value="Unassembled WGS sequence"/>
</dbReference>
<dbReference type="InterPro" id="IPR036554">
    <property type="entry name" value="GHMP_kinase_C_sf"/>
</dbReference>
<feature type="domain" description="GHMP kinase N-terminal" evidence="6">
    <location>
        <begin position="127"/>
        <end position="213"/>
    </location>
</feature>
<name>A0A161LDX7_9BACT</name>
<reference evidence="9" key="2">
    <citation type="journal article" date="2017" name="Genome Announc.">
        <title>Draft genome sequence of Paludibacter jiangxiensis NM7(T), a propionate-producing fermentative bacterium.</title>
        <authorList>
            <person name="Qiu Y.-L."/>
            <person name="Tourlousse D.M."/>
            <person name="Matsuura N."/>
            <person name="Ohashi A."/>
            <person name="Sekiguchi Y."/>
        </authorList>
    </citation>
    <scope>NUCLEOTIDE SEQUENCE [LARGE SCALE GENOMIC DNA]</scope>
    <source>
        <strain evidence="9">NM7</strain>
    </source>
</reference>
<dbReference type="PIRSF" id="PIRSF036406">
    <property type="entry name" value="Hept_kin"/>
    <property type="match status" value="1"/>
</dbReference>
<dbReference type="InterPro" id="IPR052203">
    <property type="entry name" value="GHMP_Kinase-Related"/>
</dbReference>
<dbReference type="InterPro" id="IPR013750">
    <property type="entry name" value="GHMP_kinase_C_dom"/>
</dbReference>
<evidence type="ECO:0000313" key="8">
    <source>
        <dbReference type="EMBL" id="GAT62297.1"/>
    </source>
</evidence>
<dbReference type="Pfam" id="PF08544">
    <property type="entry name" value="GHMP_kinases_C"/>
    <property type="match status" value="1"/>
</dbReference>
<dbReference type="GO" id="GO:0050201">
    <property type="term" value="F:fucokinase activity"/>
    <property type="evidence" value="ECO:0007669"/>
    <property type="project" value="TreeGrafter"/>
</dbReference>
<dbReference type="PRINTS" id="PR00960">
    <property type="entry name" value="LMBPPROTEIN"/>
</dbReference>
<proteinExistence type="inferred from homology"/>
<keyword evidence="3 8" id="KW-0418">Kinase</keyword>
<dbReference type="InterPro" id="IPR006204">
    <property type="entry name" value="GHMP_kinase_N_dom"/>
</dbReference>
<evidence type="ECO:0000256" key="4">
    <source>
        <dbReference type="ARBA" id="ARBA00022840"/>
    </source>
</evidence>
<accession>A0A161LDX7</accession>
<comment type="similarity">
    <text evidence="5">Belongs to the GHMP kinase family.</text>
</comment>
<dbReference type="Gene3D" id="3.30.230.120">
    <property type="match status" value="1"/>
</dbReference>
<feature type="domain" description="GHMP kinase C-terminal" evidence="7">
    <location>
        <begin position="290"/>
        <end position="355"/>
    </location>
</feature>
<evidence type="ECO:0000313" key="9">
    <source>
        <dbReference type="Proteomes" id="UP000076586"/>
    </source>
</evidence>
<dbReference type="SUPFAM" id="SSF55060">
    <property type="entry name" value="GHMP Kinase, C-terminal domain"/>
    <property type="match status" value="1"/>
</dbReference>
<keyword evidence="9" id="KW-1185">Reference proteome</keyword>
<evidence type="ECO:0000256" key="1">
    <source>
        <dbReference type="ARBA" id="ARBA00022679"/>
    </source>
</evidence>
<dbReference type="PANTHER" id="PTHR32463:SF0">
    <property type="entry name" value="L-FUCOSE KINASE"/>
    <property type="match status" value="1"/>
</dbReference>
<organism evidence="8 9">
    <name type="scientific">Paludibacter jiangxiensis</name>
    <dbReference type="NCBI Taxonomy" id="681398"/>
    <lineage>
        <taxon>Bacteria</taxon>
        <taxon>Pseudomonadati</taxon>
        <taxon>Bacteroidota</taxon>
        <taxon>Bacteroidia</taxon>
        <taxon>Bacteroidales</taxon>
        <taxon>Paludibacteraceae</taxon>
        <taxon>Paludibacter</taxon>
    </lineage>
</organism>
<dbReference type="InterPro" id="IPR014606">
    <property type="entry name" value="Heptose_7-P_kinase"/>
</dbReference>
<dbReference type="EMBL" id="BDCR01000001">
    <property type="protein sequence ID" value="GAT62297.1"/>
    <property type="molecule type" value="Genomic_DNA"/>
</dbReference>